<protein>
    <recommendedName>
        <fullName evidence="6">Putative mRNA interferase YoeB</fullName>
    </recommendedName>
</protein>
<keyword evidence="3" id="KW-0540">Nuclease</keyword>
<proteinExistence type="inferred from homology"/>
<name>A0ABX2W814_9ENTR</name>
<keyword evidence="8" id="KW-1185">Reference proteome</keyword>
<dbReference type="NCBIfam" id="TIGR02116">
    <property type="entry name" value="toxin_Txe_YoeB"/>
    <property type="match status" value="1"/>
</dbReference>
<dbReference type="PANTHER" id="PTHR38039">
    <property type="entry name" value="TOXIN YOEB"/>
    <property type="match status" value="1"/>
</dbReference>
<dbReference type="Pfam" id="PF06769">
    <property type="entry name" value="YoeB_toxin"/>
    <property type="match status" value="1"/>
</dbReference>
<evidence type="ECO:0000313" key="7">
    <source>
        <dbReference type="EMBL" id="OAT27336.1"/>
    </source>
</evidence>
<keyword evidence="2" id="KW-1277">Toxin-antitoxin system</keyword>
<evidence type="ECO:0000313" key="8">
    <source>
        <dbReference type="Proteomes" id="UP000078407"/>
    </source>
</evidence>
<dbReference type="Proteomes" id="UP000078407">
    <property type="component" value="Unassembled WGS sequence"/>
</dbReference>
<evidence type="ECO:0000256" key="5">
    <source>
        <dbReference type="ARBA" id="ARBA00022801"/>
    </source>
</evidence>
<dbReference type="PANTHER" id="PTHR38039:SF1">
    <property type="entry name" value="TOXIN YOEB"/>
    <property type="match status" value="1"/>
</dbReference>
<dbReference type="RefSeq" id="WP_064545091.1">
    <property type="nucleotide sequence ID" value="NZ_LXEQ01000039.1"/>
</dbReference>
<keyword evidence="5" id="KW-0378">Hydrolase</keyword>
<evidence type="ECO:0000256" key="3">
    <source>
        <dbReference type="ARBA" id="ARBA00022722"/>
    </source>
</evidence>
<evidence type="ECO:0000256" key="6">
    <source>
        <dbReference type="ARBA" id="ARBA00030388"/>
    </source>
</evidence>
<dbReference type="InterPro" id="IPR009614">
    <property type="entry name" value="YoeB_toxin"/>
</dbReference>
<keyword evidence="4" id="KW-0255">Endonuclease</keyword>
<comment type="caution">
    <text evidence="7">The sequence shown here is derived from an EMBL/GenBank/DDBJ whole genome shotgun (WGS) entry which is preliminary data.</text>
</comment>
<accession>A0ABX2W814</accession>
<evidence type="ECO:0000256" key="4">
    <source>
        <dbReference type="ARBA" id="ARBA00022759"/>
    </source>
</evidence>
<reference evidence="7 8" key="1">
    <citation type="submission" date="2016-04" db="EMBL/GenBank/DDBJ databases">
        <title>ATOL: Assembling a taxonomically balanced genome-scale reconstruction of the evolutionary history of the Enterobacteriaceae.</title>
        <authorList>
            <person name="Plunkett G.III."/>
            <person name="Neeno-Eckwall E.C."/>
            <person name="Glasner J.D."/>
            <person name="Perna N.T."/>
        </authorList>
    </citation>
    <scope>NUCLEOTIDE SEQUENCE [LARGE SCALE GENOMIC DNA]</scope>
    <source>
        <strain evidence="7 8">ATCC 51602</strain>
    </source>
</reference>
<sequence>MKTTNRLLAWTDHAWDDYLWWQTQDRKTLKRINKLIEDAQRNPFDGLGKPEPLRENLSGLWSRRINEADRLVYSVSDDLLTIFQCRLHY</sequence>
<dbReference type="InterPro" id="IPR035093">
    <property type="entry name" value="RelE/ParE_toxin_dom_sf"/>
</dbReference>
<evidence type="ECO:0000256" key="2">
    <source>
        <dbReference type="ARBA" id="ARBA00022649"/>
    </source>
</evidence>
<organism evidence="7 8">
    <name type="scientific">Buttiauxella ferragutiae ATCC 51602</name>
    <dbReference type="NCBI Taxonomy" id="1354252"/>
    <lineage>
        <taxon>Bacteria</taxon>
        <taxon>Pseudomonadati</taxon>
        <taxon>Pseudomonadota</taxon>
        <taxon>Gammaproteobacteria</taxon>
        <taxon>Enterobacterales</taxon>
        <taxon>Enterobacteriaceae</taxon>
        <taxon>Buttiauxella</taxon>
    </lineage>
</organism>
<dbReference type="SUPFAM" id="SSF143011">
    <property type="entry name" value="RelE-like"/>
    <property type="match status" value="1"/>
</dbReference>
<comment type="similarity">
    <text evidence="1">Belongs to the YoeB family.</text>
</comment>
<gene>
    <name evidence="7" type="ORF">M976_02421</name>
</gene>
<evidence type="ECO:0000256" key="1">
    <source>
        <dbReference type="ARBA" id="ARBA00008172"/>
    </source>
</evidence>
<dbReference type="EMBL" id="LXEQ01000039">
    <property type="protein sequence ID" value="OAT27336.1"/>
    <property type="molecule type" value="Genomic_DNA"/>
</dbReference>
<dbReference type="Gene3D" id="3.30.2310.20">
    <property type="entry name" value="RelE-like"/>
    <property type="match status" value="1"/>
</dbReference>